<keyword evidence="2" id="KW-1185">Reference proteome</keyword>
<organism evidence="1 2">
    <name type="scientific">Niabella ginsengisoli</name>
    <dbReference type="NCBI Taxonomy" id="522298"/>
    <lineage>
        <taxon>Bacteria</taxon>
        <taxon>Pseudomonadati</taxon>
        <taxon>Bacteroidota</taxon>
        <taxon>Chitinophagia</taxon>
        <taxon>Chitinophagales</taxon>
        <taxon>Chitinophagaceae</taxon>
        <taxon>Niabella</taxon>
    </lineage>
</organism>
<dbReference type="Gene3D" id="3.10.620.30">
    <property type="match status" value="1"/>
</dbReference>
<proteinExistence type="predicted"/>
<sequence length="302" mass="34122">MIALLKEAGIKANNVLIKAGDDATAILNDFPSQQFNHVIVCVPGGKDTTWLECTSQTVSPGYMGSFTGNRQALLVDDLTSTVVRTPKYTKEQNLQTRHITATIDEEGKLSAKVVTKSTGLQQDDLHSLINETSREEQKKRLQRIFSIPNYDVPAFTYFEDKNQTVPAINETLQIESNDYANITGKRLFIRPNILATYTSKLSESETRENDILYSYPFIDKDSVMIAIPEGYTVEAAPKPMKITNKFGNYSMDYKIDGNNILLQRVYERNSGLFPASDYKGFVDFYNQIYKADQAKMVFVKKE</sequence>
<name>A0ABS9SPT6_9BACT</name>
<comment type="caution">
    <text evidence="1">The sequence shown here is derived from an EMBL/GenBank/DDBJ whole genome shotgun (WGS) entry which is preliminary data.</text>
</comment>
<evidence type="ECO:0008006" key="3">
    <source>
        <dbReference type="Google" id="ProtNLM"/>
    </source>
</evidence>
<dbReference type="RefSeq" id="WP_240832490.1">
    <property type="nucleotide sequence ID" value="NZ_JAKWBL010000004.1"/>
</dbReference>
<dbReference type="Proteomes" id="UP001202248">
    <property type="component" value="Unassembled WGS sequence"/>
</dbReference>
<gene>
    <name evidence="1" type="ORF">MKP09_21890</name>
</gene>
<protein>
    <recommendedName>
        <fullName evidence="3">DUF3858 domain-containing protein</fullName>
    </recommendedName>
</protein>
<dbReference type="Gene3D" id="2.60.120.1130">
    <property type="match status" value="1"/>
</dbReference>
<evidence type="ECO:0000313" key="1">
    <source>
        <dbReference type="EMBL" id="MCH5600378.1"/>
    </source>
</evidence>
<accession>A0ABS9SPT6</accession>
<dbReference type="EMBL" id="JAKWBL010000004">
    <property type="protein sequence ID" value="MCH5600378.1"/>
    <property type="molecule type" value="Genomic_DNA"/>
</dbReference>
<reference evidence="1 2" key="1">
    <citation type="submission" date="2022-02" db="EMBL/GenBank/DDBJ databases">
        <authorList>
            <person name="Min J."/>
        </authorList>
    </citation>
    <scope>NUCLEOTIDE SEQUENCE [LARGE SCALE GENOMIC DNA]</scope>
    <source>
        <strain evidence="1 2">GR10-1</strain>
    </source>
</reference>
<evidence type="ECO:0000313" key="2">
    <source>
        <dbReference type="Proteomes" id="UP001202248"/>
    </source>
</evidence>